<name>A0A7S4AXV0_9STRA</name>
<proteinExistence type="predicted"/>
<dbReference type="InterPro" id="IPR029063">
    <property type="entry name" value="SAM-dependent_MTases_sf"/>
</dbReference>
<dbReference type="EMBL" id="HBIX01034554">
    <property type="protein sequence ID" value="CAE0729794.1"/>
    <property type="molecule type" value="Transcribed_RNA"/>
</dbReference>
<gene>
    <name evidence="3" type="ORF">PAUS00366_LOCUS22579</name>
</gene>
<dbReference type="GO" id="GO:0031902">
    <property type="term" value="C:late endosome membrane"/>
    <property type="evidence" value="ECO:0007669"/>
    <property type="project" value="TreeGrafter"/>
</dbReference>
<dbReference type="Pfam" id="PF05050">
    <property type="entry name" value="Methyltransf_21"/>
    <property type="match status" value="1"/>
</dbReference>
<dbReference type="AlphaFoldDB" id="A0A7S4AXV0"/>
<protein>
    <recommendedName>
        <fullName evidence="2">Methyltransferase FkbM domain-containing protein</fullName>
    </recommendedName>
</protein>
<evidence type="ECO:0000256" key="1">
    <source>
        <dbReference type="SAM" id="Phobius"/>
    </source>
</evidence>
<keyword evidence="1" id="KW-0472">Membrane</keyword>
<dbReference type="GO" id="GO:0005789">
    <property type="term" value="C:endoplasmic reticulum membrane"/>
    <property type="evidence" value="ECO:0007669"/>
    <property type="project" value="TreeGrafter"/>
</dbReference>
<evidence type="ECO:0000259" key="2">
    <source>
        <dbReference type="Pfam" id="PF05050"/>
    </source>
</evidence>
<evidence type="ECO:0000313" key="3">
    <source>
        <dbReference type="EMBL" id="CAE0729794.1"/>
    </source>
</evidence>
<dbReference type="InterPro" id="IPR053202">
    <property type="entry name" value="EGF_Rcpt_Signaling_Reg"/>
</dbReference>
<sequence>MVTPSSPRVLDAMNRYDRGVQYSFKFLSLVLRHFILIAVFLAGIMIGWTLDKNESFYDTVHLRQDSATTEIFKLQRAMSVPKTTNNEDGWKTIEVFYGSTNYTESLLPSNQKFFSQARQDEVILKLLKNKTNGYFVDLAANDATELSNSYALERYFGWRGLCIEPNPKYWYSLTHIRKNCQTVGAVVGRNRMEQVDFKFDGLDHGGIVGDGFNNGPHLKHSSSKEYTTTLLEIFKKFDVPKIIDYLSLDVEGAEEFIMMEIPLKEYRIRILTIERPKEKLRNYLEWYGYKEVLRLSRWGETLWIHSDFEAYMDMTHLEDFHGKKQHAEQKARQQQLNSLTLQQD</sequence>
<dbReference type="PANTHER" id="PTHR34009">
    <property type="entry name" value="PROTEIN STAR"/>
    <property type="match status" value="1"/>
</dbReference>
<dbReference type="InterPro" id="IPR006342">
    <property type="entry name" value="FkbM_mtfrase"/>
</dbReference>
<dbReference type="SUPFAM" id="SSF53335">
    <property type="entry name" value="S-adenosyl-L-methionine-dependent methyltransferases"/>
    <property type="match status" value="1"/>
</dbReference>
<dbReference type="Gene3D" id="3.40.50.150">
    <property type="entry name" value="Vaccinia Virus protein VP39"/>
    <property type="match status" value="1"/>
</dbReference>
<feature type="transmembrane region" description="Helical" evidence="1">
    <location>
        <begin position="29"/>
        <end position="50"/>
    </location>
</feature>
<dbReference type="PANTHER" id="PTHR34009:SF2">
    <property type="entry name" value="PROTEIN STAR"/>
    <property type="match status" value="1"/>
</dbReference>
<dbReference type="GO" id="GO:0016197">
    <property type="term" value="P:endosomal transport"/>
    <property type="evidence" value="ECO:0007669"/>
    <property type="project" value="TreeGrafter"/>
</dbReference>
<dbReference type="GO" id="GO:0005886">
    <property type="term" value="C:plasma membrane"/>
    <property type="evidence" value="ECO:0007669"/>
    <property type="project" value="TreeGrafter"/>
</dbReference>
<organism evidence="3">
    <name type="scientific">Pseudo-nitzschia australis</name>
    <dbReference type="NCBI Taxonomy" id="44445"/>
    <lineage>
        <taxon>Eukaryota</taxon>
        <taxon>Sar</taxon>
        <taxon>Stramenopiles</taxon>
        <taxon>Ochrophyta</taxon>
        <taxon>Bacillariophyta</taxon>
        <taxon>Bacillariophyceae</taxon>
        <taxon>Bacillariophycidae</taxon>
        <taxon>Bacillariales</taxon>
        <taxon>Bacillariaceae</taxon>
        <taxon>Pseudo-nitzschia</taxon>
    </lineage>
</organism>
<accession>A0A7S4AXV0</accession>
<keyword evidence="1" id="KW-0812">Transmembrane</keyword>
<feature type="domain" description="Methyltransferase FkbM" evidence="2">
    <location>
        <begin position="137"/>
        <end position="289"/>
    </location>
</feature>
<keyword evidence="1" id="KW-1133">Transmembrane helix</keyword>
<reference evidence="3" key="1">
    <citation type="submission" date="2021-01" db="EMBL/GenBank/DDBJ databases">
        <authorList>
            <person name="Corre E."/>
            <person name="Pelletier E."/>
            <person name="Niang G."/>
            <person name="Scheremetjew M."/>
            <person name="Finn R."/>
            <person name="Kale V."/>
            <person name="Holt S."/>
            <person name="Cochrane G."/>
            <person name="Meng A."/>
            <person name="Brown T."/>
            <person name="Cohen L."/>
        </authorList>
    </citation>
    <scope>NUCLEOTIDE SEQUENCE</scope>
    <source>
        <strain evidence="3">10249 10 AB</strain>
    </source>
</reference>
<dbReference type="GO" id="GO:0005794">
    <property type="term" value="C:Golgi apparatus"/>
    <property type="evidence" value="ECO:0007669"/>
    <property type="project" value="TreeGrafter"/>
</dbReference>
<dbReference type="GO" id="GO:0006888">
    <property type="term" value="P:endoplasmic reticulum to Golgi vesicle-mediated transport"/>
    <property type="evidence" value="ECO:0007669"/>
    <property type="project" value="TreeGrafter"/>
</dbReference>